<name>A0A8S5NAK2_9CAUD</name>
<organism evidence="1">
    <name type="scientific">Myoviridae sp. ctUX613</name>
    <dbReference type="NCBI Taxonomy" id="2826660"/>
    <lineage>
        <taxon>Viruses</taxon>
        <taxon>Duplodnaviria</taxon>
        <taxon>Heunggongvirae</taxon>
        <taxon>Uroviricota</taxon>
        <taxon>Caudoviricetes</taxon>
    </lineage>
</organism>
<sequence>MERFDMLPLRTQPVWMIEDVRVGRSRPCG</sequence>
<reference evidence="1" key="1">
    <citation type="journal article" date="2021" name="Proc. Natl. Acad. Sci. U.S.A.">
        <title>A Catalog of Tens of Thousands of Viruses from Human Metagenomes Reveals Hidden Associations with Chronic Diseases.</title>
        <authorList>
            <person name="Tisza M.J."/>
            <person name="Buck C.B."/>
        </authorList>
    </citation>
    <scope>NUCLEOTIDE SEQUENCE</scope>
    <source>
        <strain evidence="1">CtUX613</strain>
    </source>
</reference>
<protein>
    <submittedName>
        <fullName evidence="1">Uncharacterized protein</fullName>
    </submittedName>
</protein>
<evidence type="ECO:0000313" key="1">
    <source>
        <dbReference type="EMBL" id="DAD91468.1"/>
    </source>
</evidence>
<proteinExistence type="predicted"/>
<accession>A0A8S5NAK2</accession>
<dbReference type="EMBL" id="BK015114">
    <property type="protein sequence ID" value="DAD91468.1"/>
    <property type="molecule type" value="Genomic_DNA"/>
</dbReference>